<feature type="domain" description="Thioredoxin" evidence="10">
    <location>
        <begin position="450"/>
        <end position="586"/>
    </location>
</feature>
<evidence type="ECO:0000256" key="4">
    <source>
        <dbReference type="ARBA" id="ARBA00022748"/>
    </source>
</evidence>
<dbReference type="GeneID" id="48947948"/>
<feature type="transmembrane region" description="Helical" evidence="8">
    <location>
        <begin position="429"/>
        <end position="448"/>
    </location>
</feature>
<dbReference type="AlphaFoldDB" id="A0A3A5L7R6"/>
<accession>A0A3A5L7R6</accession>
<dbReference type="InterPro" id="IPR035671">
    <property type="entry name" value="DsbD_gamma"/>
</dbReference>
<dbReference type="EMBL" id="QZWB01000001">
    <property type="protein sequence ID" value="RJT49337.1"/>
    <property type="molecule type" value="Genomic_DNA"/>
</dbReference>
<name>A0A3A5L7R6_9GAMM</name>
<keyword evidence="4" id="KW-0201">Cytochrome c-type biogenesis</keyword>
<evidence type="ECO:0000259" key="10">
    <source>
        <dbReference type="PROSITE" id="PS51352"/>
    </source>
</evidence>
<dbReference type="PROSITE" id="PS00194">
    <property type="entry name" value="THIOREDOXIN_1"/>
    <property type="match status" value="1"/>
</dbReference>
<feature type="transmembrane region" description="Helical" evidence="8">
    <location>
        <begin position="298"/>
        <end position="328"/>
    </location>
</feature>
<dbReference type="GO" id="GO:0045454">
    <property type="term" value="P:cell redox homeostasis"/>
    <property type="evidence" value="ECO:0007669"/>
    <property type="project" value="TreeGrafter"/>
</dbReference>
<sequence>MKKWALFVALALALAFLNGHAAPPPAAEVFKVSVKTVDPNTFAVTWQIEPGYFLYADRIKLDESPDSNVHIGTLRFPEALSKTDKQGRTYRVYRDTITLPIAILGKEAGESLLTLHYQGCADDGFCYPPETQAIKLTIDPQLALVGTTLESDVTTAEPAPLKPDETQGLFDNAHWTMIILSFFSFGLLLSFTPCVLPMVPVLSGIIVGHSGSMTTRKAFLLSLSYVLSMAVTYAAVGAVVAVLGSNLQIAMQAPPIIILFSLVFVLLALSMFGFFELKLPVSWQAALAKVSRNQSSGHYLGAAIMGCLSTLILSPCVTAPLIGALGYIAHTGNVTLGSLALFFLGLGMGTPLLVIGTSAGKWLPKAGSWMNAVKSFFGVMLLAVAIYLVSRIIPAAVSMSLWAALLVFCGVFIGAFLPAETKTAQFHKALGILLLVYGLLILIGASMGETNPLQPLARFHMTTASHAAAPVTLVKNINDVELAVSKAQGKPVMIDFYADWCASCKIMENTTFKDPAVTSKLKQFIILKADVTANNQADQLLMKKFGVVAPPTFVFFNPHGKELTNLQLVGEQSPQRFLQQLQQITTGTN</sequence>
<dbReference type="RefSeq" id="WP_115300890.1">
    <property type="nucleotide sequence ID" value="NZ_CAAAIR010000001.1"/>
</dbReference>
<dbReference type="SUPFAM" id="SSF52833">
    <property type="entry name" value="Thioredoxin-like"/>
    <property type="match status" value="1"/>
</dbReference>
<evidence type="ECO:0000256" key="2">
    <source>
        <dbReference type="ARBA" id="ARBA00022475"/>
    </source>
</evidence>
<dbReference type="PANTHER" id="PTHR32234">
    <property type="entry name" value="THIOL:DISULFIDE INTERCHANGE PROTEIN DSBD"/>
    <property type="match status" value="1"/>
</dbReference>
<feature type="transmembrane region" description="Helical" evidence="8">
    <location>
        <begin position="256"/>
        <end position="277"/>
    </location>
</feature>
<organism evidence="11 12">
    <name type="scientific">Legionella taurinensis</name>
    <dbReference type="NCBI Taxonomy" id="70611"/>
    <lineage>
        <taxon>Bacteria</taxon>
        <taxon>Pseudomonadati</taxon>
        <taxon>Pseudomonadota</taxon>
        <taxon>Gammaproteobacteria</taxon>
        <taxon>Legionellales</taxon>
        <taxon>Legionellaceae</taxon>
        <taxon>Legionella</taxon>
    </lineage>
</organism>
<keyword evidence="7" id="KW-0676">Redox-active center</keyword>
<dbReference type="Gene3D" id="2.60.40.1250">
    <property type="entry name" value="Thiol:disulfide interchange protein DsbD, N-terminal domain"/>
    <property type="match status" value="1"/>
</dbReference>
<reference evidence="11 12" key="1">
    <citation type="submission" date="2018-09" db="EMBL/GenBank/DDBJ databases">
        <title>Draft genome sequences of Legionella taurinensis isolated from water samples.</title>
        <authorList>
            <person name="Chakeri A."/>
            <person name="Allerberger F."/>
            <person name="Kundi M."/>
            <person name="Ruppitsch W."/>
            <person name="Schmid D."/>
        </authorList>
    </citation>
    <scope>NUCLEOTIDE SEQUENCE [LARGE SCALE GENOMIC DNA]</scope>
    <source>
        <strain evidence="11 12">4570-18-6</strain>
    </source>
</reference>
<evidence type="ECO:0000256" key="3">
    <source>
        <dbReference type="ARBA" id="ARBA00022692"/>
    </source>
</evidence>
<keyword evidence="6 8" id="KW-0472">Membrane</keyword>
<keyword evidence="3 8" id="KW-0812">Transmembrane</keyword>
<dbReference type="InterPro" id="IPR003834">
    <property type="entry name" value="Cyt_c_assmbl_TM_dom"/>
</dbReference>
<dbReference type="PROSITE" id="PS51352">
    <property type="entry name" value="THIOREDOXIN_2"/>
    <property type="match status" value="1"/>
</dbReference>
<proteinExistence type="predicted"/>
<comment type="caution">
    <text evidence="11">The sequence shown here is derived from an EMBL/GenBank/DDBJ whole genome shotgun (WGS) entry which is preliminary data.</text>
</comment>
<dbReference type="CDD" id="cd02953">
    <property type="entry name" value="DsbDgamma"/>
    <property type="match status" value="1"/>
</dbReference>
<dbReference type="Proteomes" id="UP000270757">
    <property type="component" value="Unassembled WGS sequence"/>
</dbReference>
<dbReference type="NCBIfam" id="NF001419">
    <property type="entry name" value="PRK00293.1"/>
    <property type="match status" value="1"/>
</dbReference>
<dbReference type="PANTHER" id="PTHR32234:SF0">
    <property type="entry name" value="THIOL:DISULFIDE INTERCHANGE PROTEIN DSBD"/>
    <property type="match status" value="1"/>
</dbReference>
<evidence type="ECO:0000256" key="1">
    <source>
        <dbReference type="ARBA" id="ARBA00004651"/>
    </source>
</evidence>
<dbReference type="Pfam" id="PF13899">
    <property type="entry name" value="Thioredoxin_7"/>
    <property type="match status" value="1"/>
</dbReference>
<dbReference type="InterPro" id="IPR036249">
    <property type="entry name" value="Thioredoxin-like_sf"/>
</dbReference>
<feature type="signal peptide" evidence="9">
    <location>
        <begin position="1"/>
        <end position="21"/>
    </location>
</feature>
<feature type="transmembrane region" description="Helical" evidence="8">
    <location>
        <begin position="219"/>
        <end position="244"/>
    </location>
</feature>
<feature type="transmembrane region" description="Helical" evidence="8">
    <location>
        <begin position="175"/>
        <end position="207"/>
    </location>
</feature>
<evidence type="ECO:0000256" key="7">
    <source>
        <dbReference type="ARBA" id="ARBA00023284"/>
    </source>
</evidence>
<dbReference type="InterPro" id="IPR036929">
    <property type="entry name" value="DsbDN_sf"/>
</dbReference>
<feature type="transmembrane region" description="Helical" evidence="8">
    <location>
        <begin position="334"/>
        <end position="355"/>
    </location>
</feature>
<dbReference type="SUPFAM" id="SSF74863">
    <property type="entry name" value="Thiol:disulfide interchange protein DsbD, N-terminal domain (DsbD-alpha)"/>
    <property type="match status" value="1"/>
</dbReference>
<dbReference type="Pfam" id="PF02683">
    <property type="entry name" value="DsbD_TM"/>
    <property type="match status" value="1"/>
</dbReference>
<evidence type="ECO:0000256" key="5">
    <source>
        <dbReference type="ARBA" id="ARBA00022989"/>
    </source>
</evidence>
<keyword evidence="2" id="KW-1003">Cell membrane</keyword>
<gene>
    <name evidence="11" type="primary">dsbD</name>
    <name evidence="11" type="ORF">D6J04_01415</name>
</gene>
<dbReference type="InterPro" id="IPR028250">
    <property type="entry name" value="DsbDN"/>
</dbReference>
<feature type="transmembrane region" description="Helical" evidence="8">
    <location>
        <begin position="376"/>
        <end position="393"/>
    </location>
</feature>
<keyword evidence="9" id="KW-0732">Signal</keyword>
<evidence type="ECO:0000313" key="11">
    <source>
        <dbReference type="EMBL" id="RJT49337.1"/>
    </source>
</evidence>
<keyword evidence="5 8" id="KW-1133">Transmembrane helix</keyword>
<dbReference type="InterPro" id="IPR017937">
    <property type="entry name" value="Thioredoxin_CS"/>
</dbReference>
<dbReference type="GO" id="GO:0017004">
    <property type="term" value="P:cytochrome complex assembly"/>
    <property type="evidence" value="ECO:0007669"/>
    <property type="project" value="UniProtKB-KW"/>
</dbReference>
<dbReference type="Gene3D" id="3.40.30.10">
    <property type="entry name" value="Glutaredoxin"/>
    <property type="match status" value="1"/>
</dbReference>
<evidence type="ECO:0000256" key="8">
    <source>
        <dbReference type="SAM" id="Phobius"/>
    </source>
</evidence>
<evidence type="ECO:0000256" key="9">
    <source>
        <dbReference type="SAM" id="SignalP"/>
    </source>
</evidence>
<dbReference type="GO" id="GO:0047134">
    <property type="term" value="F:protein-disulfide reductase [NAD(P)H] activity"/>
    <property type="evidence" value="ECO:0007669"/>
    <property type="project" value="UniProtKB-EC"/>
</dbReference>
<feature type="transmembrane region" description="Helical" evidence="8">
    <location>
        <begin position="399"/>
        <end position="417"/>
    </location>
</feature>
<feature type="chain" id="PRO_5018682671" evidence="9">
    <location>
        <begin position="22"/>
        <end position="589"/>
    </location>
</feature>
<dbReference type="InterPro" id="IPR013766">
    <property type="entry name" value="Thioredoxin_domain"/>
</dbReference>
<evidence type="ECO:0000256" key="6">
    <source>
        <dbReference type="ARBA" id="ARBA00023136"/>
    </source>
</evidence>
<dbReference type="Pfam" id="PF11412">
    <property type="entry name" value="DsbD_N"/>
    <property type="match status" value="1"/>
</dbReference>
<dbReference type="GO" id="GO:0005886">
    <property type="term" value="C:plasma membrane"/>
    <property type="evidence" value="ECO:0007669"/>
    <property type="project" value="UniProtKB-SubCell"/>
</dbReference>
<keyword evidence="11" id="KW-0560">Oxidoreductase</keyword>
<dbReference type="EC" id="1.8.1.8" evidence="11"/>
<evidence type="ECO:0000313" key="12">
    <source>
        <dbReference type="Proteomes" id="UP000270757"/>
    </source>
</evidence>
<comment type="subcellular location">
    <subcellularLocation>
        <location evidence="1">Cell membrane</location>
        <topology evidence="1">Multi-pass membrane protein</topology>
    </subcellularLocation>
</comment>
<protein>
    <submittedName>
        <fullName evidence="11">Protein-disulfide reductase DsbD</fullName>
        <ecNumber evidence="11">1.8.1.8</ecNumber>
    </submittedName>
</protein>